<keyword evidence="7" id="KW-1185">Reference proteome</keyword>
<accession>A0A9Q3UM60</accession>
<evidence type="ECO:0000256" key="3">
    <source>
        <dbReference type="ARBA" id="ARBA00023163"/>
    </source>
</evidence>
<dbReference type="InterPro" id="IPR009057">
    <property type="entry name" value="Homeodomain-like_sf"/>
</dbReference>
<feature type="domain" description="HTH tetR-type" evidence="5">
    <location>
        <begin position="13"/>
        <end position="73"/>
    </location>
</feature>
<keyword evidence="3" id="KW-0804">Transcription</keyword>
<dbReference type="InterPro" id="IPR001647">
    <property type="entry name" value="HTH_TetR"/>
</dbReference>
<organism evidence="6 7">
    <name type="scientific">Alloalcanivorax marinus</name>
    <dbReference type="NCBI Taxonomy" id="1177169"/>
    <lineage>
        <taxon>Bacteria</taxon>
        <taxon>Pseudomonadati</taxon>
        <taxon>Pseudomonadota</taxon>
        <taxon>Gammaproteobacteria</taxon>
        <taxon>Oceanospirillales</taxon>
        <taxon>Alcanivoracaceae</taxon>
        <taxon>Alloalcanivorax</taxon>
    </lineage>
</organism>
<evidence type="ECO:0000256" key="2">
    <source>
        <dbReference type="ARBA" id="ARBA00023125"/>
    </source>
</evidence>
<dbReference type="AlphaFoldDB" id="A0A9Q3UM60"/>
<comment type="caution">
    <text evidence="6">The sequence shown here is derived from an EMBL/GenBank/DDBJ whole genome shotgun (WGS) entry which is preliminary data.</text>
</comment>
<dbReference type="GO" id="GO:0000976">
    <property type="term" value="F:transcription cis-regulatory region binding"/>
    <property type="evidence" value="ECO:0007669"/>
    <property type="project" value="TreeGrafter"/>
</dbReference>
<dbReference type="PANTHER" id="PTHR30055">
    <property type="entry name" value="HTH-TYPE TRANSCRIPTIONAL REGULATOR RUTR"/>
    <property type="match status" value="1"/>
</dbReference>
<dbReference type="Proteomes" id="UP001108027">
    <property type="component" value="Unassembled WGS sequence"/>
</dbReference>
<evidence type="ECO:0000313" key="7">
    <source>
        <dbReference type="Proteomes" id="UP001108027"/>
    </source>
</evidence>
<evidence type="ECO:0000313" key="6">
    <source>
        <dbReference type="EMBL" id="MCC4308965.1"/>
    </source>
</evidence>
<keyword evidence="2 4" id="KW-0238">DNA-binding</keyword>
<dbReference type="Pfam" id="PF00440">
    <property type="entry name" value="TetR_N"/>
    <property type="match status" value="1"/>
</dbReference>
<dbReference type="PRINTS" id="PR00455">
    <property type="entry name" value="HTHTETR"/>
</dbReference>
<proteinExistence type="predicted"/>
<evidence type="ECO:0000256" key="4">
    <source>
        <dbReference type="PROSITE-ProRule" id="PRU00335"/>
    </source>
</evidence>
<dbReference type="InterPro" id="IPR036271">
    <property type="entry name" value="Tet_transcr_reg_TetR-rel_C_sf"/>
</dbReference>
<evidence type="ECO:0000259" key="5">
    <source>
        <dbReference type="PROSITE" id="PS50977"/>
    </source>
</evidence>
<gene>
    <name evidence="6" type="ORF">LL252_10320</name>
</gene>
<evidence type="ECO:0000256" key="1">
    <source>
        <dbReference type="ARBA" id="ARBA00023015"/>
    </source>
</evidence>
<protein>
    <submittedName>
        <fullName evidence="6">TetR/AcrR family transcriptional regulator</fullName>
    </submittedName>
</protein>
<dbReference type="PROSITE" id="PS50977">
    <property type="entry name" value="HTH_TETR_2"/>
    <property type="match status" value="1"/>
</dbReference>
<feature type="DNA-binding region" description="H-T-H motif" evidence="4">
    <location>
        <begin position="36"/>
        <end position="55"/>
    </location>
</feature>
<dbReference type="PANTHER" id="PTHR30055:SF234">
    <property type="entry name" value="HTH-TYPE TRANSCRIPTIONAL REGULATOR BETI"/>
    <property type="match status" value="1"/>
</dbReference>
<name>A0A9Q3UM60_9GAMM</name>
<dbReference type="SUPFAM" id="SSF46689">
    <property type="entry name" value="Homeodomain-like"/>
    <property type="match status" value="1"/>
</dbReference>
<dbReference type="SUPFAM" id="SSF48498">
    <property type="entry name" value="Tetracyclin repressor-like, C-terminal domain"/>
    <property type="match status" value="1"/>
</dbReference>
<sequence length="211" mass="24160">MARPEKKSQLGQPPMKAQIKEAARALFIQRGISDVSYGDIAEVVNTTRANLHYHFGNKSALIEEVFQETFDDLEAQFQDVWARPGLTLAERITLVARDCERRFYEFNDTPKGRNPWSLSARVRFERHLISERTQEGISEMSRHFEEFVAHAVKLAIGEGELRPDTPVRQVVMLITPLWYFGSLLTQHSGLTKLLEHYQAVIDTVTAAYGKR</sequence>
<dbReference type="GO" id="GO:0003700">
    <property type="term" value="F:DNA-binding transcription factor activity"/>
    <property type="evidence" value="ECO:0007669"/>
    <property type="project" value="TreeGrafter"/>
</dbReference>
<keyword evidence="1" id="KW-0805">Transcription regulation</keyword>
<reference evidence="6" key="1">
    <citation type="submission" date="2021-10" db="EMBL/GenBank/DDBJ databases">
        <title>The diversity and Nitrogen Metabolism of Culturable Nitrate-Utilizing Bacteria Within the Oxygen Minimum Zone of the Changjiang (Yangtze River)Estuary.</title>
        <authorList>
            <person name="Zhang D."/>
            <person name="Zheng J."/>
            <person name="Liu S."/>
            <person name="He W."/>
        </authorList>
    </citation>
    <scope>NUCLEOTIDE SEQUENCE</scope>
    <source>
        <strain evidence="6">FXH-223</strain>
    </source>
</reference>
<dbReference type="Gene3D" id="1.10.357.10">
    <property type="entry name" value="Tetracycline Repressor, domain 2"/>
    <property type="match status" value="1"/>
</dbReference>
<dbReference type="InterPro" id="IPR050109">
    <property type="entry name" value="HTH-type_TetR-like_transc_reg"/>
</dbReference>
<dbReference type="RefSeq" id="WP_204430819.1">
    <property type="nucleotide sequence ID" value="NZ_JADDOL010000019.1"/>
</dbReference>
<dbReference type="EMBL" id="JAJGNA010000010">
    <property type="protein sequence ID" value="MCC4308965.1"/>
    <property type="molecule type" value="Genomic_DNA"/>
</dbReference>